<dbReference type="EMBL" id="CP042306">
    <property type="protein sequence ID" value="QDZ08026.1"/>
    <property type="molecule type" value="Genomic_DNA"/>
</dbReference>
<dbReference type="Proteomes" id="UP000315673">
    <property type="component" value="Chromosome"/>
</dbReference>
<dbReference type="InterPro" id="IPR034660">
    <property type="entry name" value="DinB/YfiT-like"/>
</dbReference>
<protein>
    <submittedName>
        <fullName evidence="1">DUF1993 domain-containing protein</fullName>
    </submittedName>
</protein>
<dbReference type="Pfam" id="PF09351">
    <property type="entry name" value="DUF1993"/>
    <property type="match status" value="1"/>
</dbReference>
<dbReference type="Gene3D" id="1.20.120.450">
    <property type="entry name" value="dinb family like domain"/>
    <property type="match status" value="1"/>
</dbReference>
<accession>A0A5B8LJ96</accession>
<dbReference type="AlphaFoldDB" id="A0A5B8LJ96"/>
<reference evidence="1 2" key="1">
    <citation type="submission" date="2019-07" db="EMBL/GenBank/DDBJ databases">
        <title>Full genome sequence of Sphingomonas sp. 4R-6-7(HKS19).</title>
        <authorList>
            <person name="Im W.-T."/>
        </authorList>
    </citation>
    <scope>NUCLEOTIDE SEQUENCE [LARGE SCALE GENOMIC DNA]</scope>
    <source>
        <strain evidence="1 2">HKS19</strain>
    </source>
</reference>
<evidence type="ECO:0000313" key="2">
    <source>
        <dbReference type="Proteomes" id="UP000315673"/>
    </source>
</evidence>
<dbReference type="RefSeq" id="WP_146572111.1">
    <property type="nucleotide sequence ID" value="NZ_CP042306.1"/>
</dbReference>
<name>A0A5B8LJ96_9SPHN</name>
<evidence type="ECO:0000313" key="1">
    <source>
        <dbReference type="EMBL" id="QDZ08026.1"/>
    </source>
</evidence>
<organism evidence="1 2">
    <name type="scientific">Sphingomonas panacisoli</name>
    <dbReference type="NCBI Taxonomy" id="1813879"/>
    <lineage>
        <taxon>Bacteria</taxon>
        <taxon>Pseudomonadati</taxon>
        <taxon>Pseudomonadota</taxon>
        <taxon>Alphaproteobacteria</taxon>
        <taxon>Sphingomonadales</taxon>
        <taxon>Sphingomonadaceae</taxon>
        <taxon>Sphingomonas</taxon>
    </lineage>
</organism>
<dbReference type="InterPro" id="IPR018531">
    <property type="entry name" value="DUF1993"/>
</dbReference>
<sequence length="168" mass="18533">MATDLHTLTAPTFIRALTALSKILDKGRAFAAESGMPEQELLDARLIEDMGDLVSQVQRVSDSAKGCMVRLGEQENVVMEDNEASFDDLQARIAKTIDFVKSVPAEAINGREDAPVVLKFPNGEFTFTGRDYVLGFVLPNFYFHVTTAYDILRMKGVPIGKRDYLGGI</sequence>
<proteinExistence type="predicted"/>
<dbReference type="OrthoDB" id="338237at2"/>
<dbReference type="PANTHER" id="PTHR36922">
    <property type="entry name" value="BLL2446 PROTEIN"/>
    <property type="match status" value="1"/>
</dbReference>
<gene>
    <name evidence="1" type="ORF">FPZ24_11480</name>
</gene>
<keyword evidence="2" id="KW-1185">Reference proteome</keyword>
<dbReference type="KEGG" id="spai:FPZ24_11480"/>
<dbReference type="PANTHER" id="PTHR36922:SF1">
    <property type="entry name" value="DUF1993 DOMAIN-CONTAINING PROTEIN"/>
    <property type="match status" value="1"/>
</dbReference>
<dbReference type="SUPFAM" id="SSF109854">
    <property type="entry name" value="DinB/YfiT-like putative metalloenzymes"/>
    <property type="match status" value="1"/>
</dbReference>